<dbReference type="Pfam" id="PF00534">
    <property type="entry name" value="Glycos_transf_1"/>
    <property type="match status" value="1"/>
</dbReference>
<dbReference type="InterPro" id="IPR001296">
    <property type="entry name" value="Glyco_trans_1"/>
</dbReference>
<evidence type="ECO:0000313" key="4">
    <source>
        <dbReference type="Proteomes" id="UP001600165"/>
    </source>
</evidence>
<gene>
    <name evidence="3" type="ORF">ACFVKH_12370</name>
</gene>
<sequence>MKPLILSTSDIEGGAARATYRLHQGLKQLAVPSQMLVRAKLSRDRTVKAEKSLLTKLGPQMNGVPLRRYPKRNRMISAQWFPDAIAKQVAQINPDIINLHWVCNGFVKIETLAQLNRPLVWTLQDMWPMTGGCHYNEGCDRYQKACGQCPQLASDREQDLTRAIWQRKRKAWQDVDLTIVTPSHWMADCVRASSLLGDRRVEVIPFCLDTQIYRPFDPKFARDALGLPPDKQIILFGALAATADQRKGFHLLVPALQALGQAGWQERVELAVFGASAPDEPIDLGFKANYLGSFQDDLSLALVYSAADVMIVPSLQESFGQTTSEALACGTPVVAFDATGPKDIVDHQQNGYLVKPYDVQDLTHGIAWVLAEAERLAQLKVQAREKAERAFALDIQAKQYLQLYQDLLQPYAAQTVVASVNP</sequence>
<dbReference type="SUPFAM" id="SSF53756">
    <property type="entry name" value="UDP-Glycosyltransferase/glycogen phosphorylase"/>
    <property type="match status" value="1"/>
</dbReference>
<dbReference type="RefSeq" id="WP_377965457.1">
    <property type="nucleotide sequence ID" value="NZ_JBHZOL010000077.1"/>
</dbReference>
<dbReference type="Proteomes" id="UP001600165">
    <property type="component" value="Unassembled WGS sequence"/>
</dbReference>
<organism evidence="3 4">
    <name type="scientific">Almyronema epifaneia S1</name>
    <dbReference type="NCBI Taxonomy" id="2991925"/>
    <lineage>
        <taxon>Bacteria</taxon>
        <taxon>Bacillati</taxon>
        <taxon>Cyanobacteriota</taxon>
        <taxon>Cyanophyceae</taxon>
        <taxon>Nodosilineales</taxon>
        <taxon>Nodosilineaceae</taxon>
        <taxon>Almyronema</taxon>
        <taxon>Almyronema epifaneia</taxon>
    </lineage>
</organism>
<dbReference type="PANTHER" id="PTHR45947:SF13">
    <property type="entry name" value="TRANSFERASE"/>
    <property type="match status" value="1"/>
</dbReference>
<proteinExistence type="predicted"/>
<dbReference type="InterPro" id="IPR028098">
    <property type="entry name" value="Glyco_trans_4-like_N"/>
</dbReference>
<accession>A0ABW6IFY7</accession>
<feature type="domain" description="Glycosyltransferase subfamily 4-like N-terminal" evidence="2">
    <location>
        <begin position="13"/>
        <end position="211"/>
    </location>
</feature>
<evidence type="ECO:0000313" key="3">
    <source>
        <dbReference type="EMBL" id="MFE4107081.1"/>
    </source>
</evidence>
<name>A0ABW6IFY7_9CYAN</name>
<keyword evidence="4" id="KW-1185">Reference proteome</keyword>
<dbReference type="Pfam" id="PF13439">
    <property type="entry name" value="Glyco_transf_4"/>
    <property type="match status" value="1"/>
</dbReference>
<dbReference type="InterPro" id="IPR050194">
    <property type="entry name" value="Glycosyltransferase_grp1"/>
</dbReference>
<reference evidence="3 4" key="1">
    <citation type="submission" date="2024-10" db="EMBL/GenBank/DDBJ databases">
        <authorList>
            <person name="Ratan Roy A."/>
            <person name="Morales Sandoval P.H."/>
            <person name="De Los Santos Villalobos S."/>
            <person name="Chakraborty S."/>
            <person name="Mukherjee J."/>
        </authorList>
    </citation>
    <scope>NUCLEOTIDE SEQUENCE [LARGE SCALE GENOMIC DNA]</scope>
    <source>
        <strain evidence="3 4">S1</strain>
    </source>
</reference>
<comment type="caution">
    <text evidence="3">The sequence shown here is derived from an EMBL/GenBank/DDBJ whole genome shotgun (WGS) entry which is preliminary data.</text>
</comment>
<dbReference type="CDD" id="cd03825">
    <property type="entry name" value="GT4_WcaC-like"/>
    <property type="match status" value="1"/>
</dbReference>
<dbReference type="PANTHER" id="PTHR45947">
    <property type="entry name" value="SULFOQUINOVOSYL TRANSFERASE SQD2"/>
    <property type="match status" value="1"/>
</dbReference>
<dbReference type="Gene3D" id="3.40.50.2000">
    <property type="entry name" value="Glycogen Phosphorylase B"/>
    <property type="match status" value="2"/>
</dbReference>
<evidence type="ECO:0000259" key="2">
    <source>
        <dbReference type="Pfam" id="PF13439"/>
    </source>
</evidence>
<feature type="domain" description="Glycosyl transferase family 1" evidence="1">
    <location>
        <begin position="222"/>
        <end position="385"/>
    </location>
</feature>
<protein>
    <submittedName>
        <fullName evidence="3">Glycosyltransferase family 4 protein</fullName>
    </submittedName>
</protein>
<dbReference type="EMBL" id="JBHZOL010000077">
    <property type="protein sequence ID" value="MFE4107081.1"/>
    <property type="molecule type" value="Genomic_DNA"/>
</dbReference>
<evidence type="ECO:0000259" key="1">
    <source>
        <dbReference type="Pfam" id="PF00534"/>
    </source>
</evidence>